<sequence>MLNTVLLFLNIGSGEMVVIVFAALLLFGGKKLPEIARGLGKGIRDFKDASEDVKREINNQINNYEEKRPEKVAEVQAAVEEVKTEDETATEEVPEYGYEPVAGTIPAFRGHGAPSSAGPADDAITTKEIAEDATFEHDAIAKPGPDAEQATTINLTKAEEEHK</sequence>
<feature type="coiled-coil region" evidence="10">
    <location>
        <begin position="43"/>
        <end position="92"/>
    </location>
</feature>
<proteinExistence type="inferred from homology"/>
<feature type="transmembrane region" description="Helical" evidence="9">
    <location>
        <begin position="6"/>
        <end position="27"/>
    </location>
</feature>
<keyword evidence="7 9" id="KW-0811">Translocation</keyword>
<evidence type="ECO:0000256" key="9">
    <source>
        <dbReference type="HAMAP-Rule" id="MF_00236"/>
    </source>
</evidence>
<evidence type="ECO:0000256" key="10">
    <source>
        <dbReference type="SAM" id="Coils"/>
    </source>
</evidence>
<evidence type="ECO:0000256" key="1">
    <source>
        <dbReference type="ARBA" id="ARBA00004162"/>
    </source>
</evidence>
<reference evidence="12" key="1">
    <citation type="journal article" date="2019" name="Int. J. Syst. Evol. Microbiol.">
        <title>The Global Catalogue of Microorganisms (GCM) 10K type strain sequencing project: providing services to taxonomists for standard genome sequencing and annotation.</title>
        <authorList>
            <consortium name="The Broad Institute Genomics Platform"/>
            <consortium name="The Broad Institute Genome Sequencing Center for Infectious Disease"/>
            <person name="Wu L."/>
            <person name="Ma J."/>
        </authorList>
    </citation>
    <scope>NUCLEOTIDE SEQUENCE [LARGE SCALE GENOMIC DNA]</scope>
    <source>
        <strain evidence="12">CCUG 60742</strain>
    </source>
</reference>
<keyword evidence="12" id="KW-1185">Reference proteome</keyword>
<dbReference type="InterPro" id="IPR003369">
    <property type="entry name" value="TatA/B/E"/>
</dbReference>
<keyword evidence="5 9" id="KW-0653">Protein transport</keyword>
<comment type="subcellular location">
    <subcellularLocation>
        <location evidence="1 9">Cell membrane</location>
        <topology evidence="1 9">Single-pass membrane protein</topology>
    </subcellularLocation>
</comment>
<evidence type="ECO:0000256" key="7">
    <source>
        <dbReference type="ARBA" id="ARBA00023010"/>
    </source>
</evidence>
<dbReference type="Pfam" id="PF02416">
    <property type="entry name" value="TatA_B_E"/>
    <property type="match status" value="1"/>
</dbReference>
<keyword evidence="6 9" id="KW-1133">Transmembrane helix</keyword>
<evidence type="ECO:0000256" key="6">
    <source>
        <dbReference type="ARBA" id="ARBA00022989"/>
    </source>
</evidence>
<dbReference type="RefSeq" id="WP_377143083.1">
    <property type="nucleotide sequence ID" value="NZ_JBHTIA010000009.1"/>
</dbReference>
<dbReference type="EMBL" id="JBHTIA010000009">
    <property type="protein sequence ID" value="MFD0765771.1"/>
    <property type="molecule type" value="Genomic_DNA"/>
</dbReference>
<evidence type="ECO:0000256" key="2">
    <source>
        <dbReference type="ARBA" id="ARBA00022448"/>
    </source>
</evidence>
<comment type="similarity">
    <text evidence="9">Belongs to the TatA/E family.</text>
</comment>
<comment type="subunit">
    <text evidence="9">Forms a complex with TatC.</text>
</comment>
<accession>A0ABW2ZHU1</accession>
<dbReference type="PANTHER" id="PTHR42982">
    <property type="entry name" value="SEC-INDEPENDENT PROTEIN TRANSLOCASE PROTEIN TATA"/>
    <property type="match status" value="1"/>
</dbReference>
<organism evidence="11 12">
    <name type="scientific">Mucilaginibacter lutimaris</name>
    <dbReference type="NCBI Taxonomy" id="931629"/>
    <lineage>
        <taxon>Bacteria</taxon>
        <taxon>Pseudomonadati</taxon>
        <taxon>Bacteroidota</taxon>
        <taxon>Sphingobacteriia</taxon>
        <taxon>Sphingobacteriales</taxon>
        <taxon>Sphingobacteriaceae</taxon>
        <taxon>Mucilaginibacter</taxon>
    </lineage>
</organism>
<evidence type="ECO:0000256" key="3">
    <source>
        <dbReference type="ARBA" id="ARBA00022475"/>
    </source>
</evidence>
<dbReference type="HAMAP" id="MF_00236">
    <property type="entry name" value="TatA_E"/>
    <property type="match status" value="1"/>
</dbReference>
<dbReference type="Gene3D" id="1.20.5.3310">
    <property type="match status" value="1"/>
</dbReference>
<evidence type="ECO:0000313" key="11">
    <source>
        <dbReference type="EMBL" id="MFD0765771.1"/>
    </source>
</evidence>
<evidence type="ECO:0000313" key="12">
    <source>
        <dbReference type="Proteomes" id="UP001597073"/>
    </source>
</evidence>
<keyword evidence="4 9" id="KW-0812">Transmembrane</keyword>
<name>A0ABW2ZHU1_9SPHI</name>
<dbReference type="InterPro" id="IPR006312">
    <property type="entry name" value="TatA/E"/>
</dbReference>
<evidence type="ECO:0000256" key="5">
    <source>
        <dbReference type="ARBA" id="ARBA00022927"/>
    </source>
</evidence>
<keyword evidence="2 9" id="KW-0813">Transport</keyword>
<comment type="caution">
    <text evidence="11">The sequence shown here is derived from an EMBL/GenBank/DDBJ whole genome shotgun (WGS) entry which is preliminary data.</text>
</comment>
<keyword evidence="10" id="KW-0175">Coiled coil</keyword>
<dbReference type="PRINTS" id="PR01506">
    <property type="entry name" value="TATBPROTEIN"/>
</dbReference>
<evidence type="ECO:0000256" key="8">
    <source>
        <dbReference type="ARBA" id="ARBA00023136"/>
    </source>
</evidence>
<dbReference type="Proteomes" id="UP001597073">
    <property type="component" value="Unassembled WGS sequence"/>
</dbReference>
<protein>
    <recommendedName>
        <fullName evidence="9">Sec-independent protein translocase protein TatA</fullName>
    </recommendedName>
</protein>
<keyword evidence="8 9" id="KW-0472">Membrane</keyword>
<gene>
    <name evidence="9" type="primary">tatA</name>
    <name evidence="11" type="ORF">ACFQZI_12985</name>
</gene>
<dbReference type="PANTHER" id="PTHR42982:SF1">
    <property type="entry name" value="SEC-INDEPENDENT PROTEIN TRANSLOCASE PROTEIN TATA"/>
    <property type="match status" value="1"/>
</dbReference>
<keyword evidence="3 9" id="KW-1003">Cell membrane</keyword>
<comment type="function">
    <text evidence="9">Part of the twin-arginine translocation (Tat) system that transports large folded proteins containing a characteristic twin-arginine motif in their signal peptide across membranes. TatA could form the protein-conducting channel of the Tat system.</text>
</comment>
<evidence type="ECO:0000256" key="4">
    <source>
        <dbReference type="ARBA" id="ARBA00022692"/>
    </source>
</evidence>